<gene>
    <name evidence="2" type="ORF">AMORRO_LOCUS15229</name>
</gene>
<organism evidence="2 3">
    <name type="scientific">Acaulospora morrowiae</name>
    <dbReference type="NCBI Taxonomy" id="94023"/>
    <lineage>
        <taxon>Eukaryota</taxon>
        <taxon>Fungi</taxon>
        <taxon>Fungi incertae sedis</taxon>
        <taxon>Mucoromycota</taxon>
        <taxon>Glomeromycotina</taxon>
        <taxon>Glomeromycetes</taxon>
        <taxon>Diversisporales</taxon>
        <taxon>Acaulosporaceae</taxon>
        <taxon>Acaulospora</taxon>
    </lineage>
</organism>
<protein>
    <submittedName>
        <fullName evidence="2">16841_t:CDS:1</fullName>
    </submittedName>
</protein>
<reference evidence="2" key="1">
    <citation type="submission" date="2021-06" db="EMBL/GenBank/DDBJ databases">
        <authorList>
            <person name="Kallberg Y."/>
            <person name="Tangrot J."/>
            <person name="Rosling A."/>
        </authorList>
    </citation>
    <scope>NUCLEOTIDE SEQUENCE</scope>
    <source>
        <strain evidence="2">CL551</strain>
    </source>
</reference>
<dbReference type="Proteomes" id="UP000789342">
    <property type="component" value="Unassembled WGS sequence"/>
</dbReference>
<keyword evidence="1" id="KW-1133">Transmembrane helix</keyword>
<dbReference type="EMBL" id="CAJVPV010034573">
    <property type="protein sequence ID" value="CAG8749138.1"/>
    <property type="molecule type" value="Genomic_DNA"/>
</dbReference>
<accession>A0A9N9IV19</accession>
<keyword evidence="1" id="KW-0812">Transmembrane</keyword>
<feature type="transmembrane region" description="Helical" evidence="1">
    <location>
        <begin position="32"/>
        <end position="56"/>
    </location>
</feature>
<evidence type="ECO:0000313" key="2">
    <source>
        <dbReference type="EMBL" id="CAG8749138.1"/>
    </source>
</evidence>
<keyword evidence="3" id="KW-1185">Reference proteome</keyword>
<evidence type="ECO:0000256" key="1">
    <source>
        <dbReference type="SAM" id="Phobius"/>
    </source>
</evidence>
<comment type="caution">
    <text evidence="2">The sequence shown here is derived from an EMBL/GenBank/DDBJ whole genome shotgun (WGS) entry which is preliminary data.</text>
</comment>
<keyword evidence="1" id="KW-0472">Membrane</keyword>
<feature type="non-terminal residue" evidence="2">
    <location>
        <position position="1"/>
    </location>
</feature>
<dbReference type="AlphaFoldDB" id="A0A9N9IV19"/>
<evidence type="ECO:0000313" key="3">
    <source>
        <dbReference type="Proteomes" id="UP000789342"/>
    </source>
</evidence>
<proteinExistence type="predicted"/>
<feature type="non-terminal residue" evidence="2">
    <location>
        <position position="73"/>
    </location>
</feature>
<sequence length="73" mass="8128">HISGGHLHQHPDYLFHILDRPPTYIKSKASSFVSLITGIFFLIALISGLIIGFVSVGTRLKVLQLPDEPFDEN</sequence>
<name>A0A9N9IV19_9GLOM</name>